<keyword evidence="10" id="KW-1185">Reference proteome</keyword>
<evidence type="ECO:0000256" key="3">
    <source>
        <dbReference type="ARBA" id="ARBA00022679"/>
    </source>
</evidence>
<dbReference type="CDD" id="cd06223">
    <property type="entry name" value="PRTases_typeI"/>
    <property type="match status" value="1"/>
</dbReference>
<organism evidence="9 10">
    <name type="scientific">Caedimonas varicaedens</name>
    <dbReference type="NCBI Taxonomy" id="1629334"/>
    <lineage>
        <taxon>Bacteria</taxon>
        <taxon>Pseudomonadati</taxon>
        <taxon>Pseudomonadota</taxon>
        <taxon>Alphaproteobacteria</taxon>
        <taxon>Holosporales</taxon>
        <taxon>Caedimonadaceae</taxon>
        <taxon>Caedimonas</taxon>
    </lineage>
</organism>
<dbReference type="SUPFAM" id="SSF53271">
    <property type="entry name" value="PRTase-like"/>
    <property type="match status" value="1"/>
</dbReference>
<feature type="domain" description="Phosphoribosyltransferase" evidence="8">
    <location>
        <begin position="21"/>
        <end position="126"/>
    </location>
</feature>
<dbReference type="Gene3D" id="3.40.50.2020">
    <property type="match status" value="1"/>
</dbReference>
<evidence type="ECO:0000256" key="5">
    <source>
        <dbReference type="ARBA" id="ARBA00022726"/>
    </source>
</evidence>
<dbReference type="AlphaFoldDB" id="A0A0K8MBZ3"/>
<reference evidence="9 10" key="1">
    <citation type="submission" date="2015-03" db="EMBL/GenBank/DDBJ databases">
        <title>Caedibacter varicaedens, whole genome shotgun sequence.</title>
        <authorList>
            <person name="Suzuki H."/>
            <person name="Dapper A.L."/>
            <person name="Gibson A.K."/>
            <person name="Jackson C."/>
            <person name="Lee H."/>
            <person name="Pejaver V.R."/>
            <person name="Doak T."/>
            <person name="Lynch M."/>
        </authorList>
    </citation>
    <scope>NUCLEOTIDE SEQUENCE [LARGE SCALE GENOMIC DNA]</scope>
</reference>
<dbReference type="GO" id="GO:0032265">
    <property type="term" value="P:XMP salvage"/>
    <property type="evidence" value="ECO:0007669"/>
    <property type="project" value="TreeGrafter"/>
</dbReference>
<proteinExistence type="predicted"/>
<evidence type="ECO:0000256" key="2">
    <source>
        <dbReference type="ARBA" id="ARBA00022676"/>
    </source>
</evidence>
<dbReference type="PANTHER" id="PTHR39563:SF1">
    <property type="entry name" value="XANTHINE-GUANINE PHOSPHORIBOSYLTRANSFERASE"/>
    <property type="match status" value="1"/>
</dbReference>
<dbReference type="GO" id="GO:0000310">
    <property type="term" value="F:xanthine phosphoribosyltransferase activity"/>
    <property type="evidence" value="ECO:0007669"/>
    <property type="project" value="InterPro"/>
</dbReference>
<keyword evidence="2 9" id="KW-0328">Glycosyltransferase</keyword>
<keyword evidence="7" id="KW-0472">Membrane</keyword>
<dbReference type="InterPro" id="IPR029057">
    <property type="entry name" value="PRTase-like"/>
</dbReference>
<evidence type="ECO:0000256" key="1">
    <source>
        <dbReference type="ARBA" id="ARBA00022475"/>
    </source>
</evidence>
<keyword evidence="3 9" id="KW-0808">Transferase</keyword>
<evidence type="ECO:0000256" key="7">
    <source>
        <dbReference type="ARBA" id="ARBA00023136"/>
    </source>
</evidence>
<dbReference type="GO" id="GO:0004422">
    <property type="term" value="F:hypoxanthine phosphoribosyltransferase activity"/>
    <property type="evidence" value="ECO:0007669"/>
    <property type="project" value="TreeGrafter"/>
</dbReference>
<keyword evidence="4" id="KW-0479">Metal-binding</keyword>
<comment type="caution">
    <text evidence="9">The sequence shown here is derived from an EMBL/GenBank/DDBJ whole genome shotgun (WGS) entry which is preliminary data.</text>
</comment>
<name>A0A0K8MBZ3_9PROT</name>
<evidence type="ECO:0000313" key="10">
    <source>
        <dbReference type="Proteomes" id="UP000036771"/>
    </source>
</evidence>
<dbReference type="InterPro" id="IPR000836">
    <property type="entry name" value="PRTase_dom"/>
</dbReference>
<dbReference type="NCBIfam" id="NF006613">
    <property type="entry name" value="PRK09177.1"/>
    <property type="match status" value="1"/>
</dbReference>
<sequence length="147" mass="16854">MSNHYLHVSWLDFHRDTRRLAEHFKDPEQWKGIIAITRGGLVPAAIMARELNIRFIDTICISSYDNNESQADLQILKTLNGENKEEGKGLIVLDDLVDSGRTLRTVRTMLPKAHYAAVYAKPKGKDILDTFGIEVEQSTWLVFPWEE</sequence>
<keyword evidence="6" id="KW-0460">Magnesium</keyword>
<dbReference type="Proteomes" id="UP000036771">
    <property type="component" value="Unassembled WGS sequence"/>
</dbReference>
<dbReference type="GO" id="GO:0032263">
    <property type="term" value="P:GMP salvage"/>
    <property type="evidence" value="ECO:0007669"/>
    <property type="project" value="TreeGrafter"/>
</dbReference>
<dbReference type="GO" id="GO:0006166">
    <property type="term" value="P:purine ribonucleoside salvage"/>
    <property type="evidence" value="ECO:0007669"/>
    <property type="project" value="UniProtKB-KW"/>
</dbReference>
<keyword evidence="5" id="KW-0660">Purine salvage</keyword>
<dbReference type="InterPro" id="IPR023747">
    <property type="entry name" value="Xanthine_Guanine_PRibTrfase"/>
</dbReference>
<dbReference type="EMBL" id="BBVC01000016">
    <property type="protein sequence ID" value="GAO97743.1"/>
    <property type="molecule type" value="Genomic_DNA"/>
</dbReference>
<evidence type="ECO:0000256" key="6">
    <source>
        <dbReference type="ARBA" id="ARBA00022842"/>
    </source>
</evidence>
<keyword evidence="1" id="KW-1003">Cell membrane</keyword>
<dbReference type="GO" id="GO:0005829">
    <property type="term" value="C:cytosol"/>
    <property type="evidence" value="ECO:0007669"/>
    <property type="project" value="TreeGrafter"/>
</dbReference>
<dbReference type="OrthoDB" id="9789690at2"/>
<protein>
    <submittedName>
        <fullName evidence="9">Xanthine phosphoribosyltransferase</fullName>
    </submittedName>
</protein>
<dbReference type="Pfam" id="PF00156">
    <property type="entry name" value="Pribosyltran"/>
    <property type="match status" value="1"/>
</dbReference>
<dbReference type="GO" id="GO:0046872">
    <property type="term" value="F:metal ion binding"/>
    <property type="evidence" value="ECO:0007669"/>
    <property type="project" value="UniProtKB-KW"/>
</dbReference>
<dbReference type="STRING" id="1629334.Cva_00382"/>
<accession>A0A0K8MBZ3</accession>
<evidence type="ECO:0000256" key="4">
    <source>
        <dbReference type="ARBA" id="ARBA00022723"/>
    </source>
</evidence>
<dbReference type="PANTHER" id="PTHR39563">
    <property type="entry name" value="XANTHINE PHOSPHORIBOSYLTRANSFERASE"/>
    <property type="match status" value="1"/>
</dbReference>
<dbReference type="GO" id="GO:0032264">
    <property type="term" value="P:IMP salvage"/>
    <property type="evidence" value="ECO:0007669"/>
    <property type="project" value="TreeGrafter"/>
</dbReference>
<evidence type="ECO:0000313" key="9">
    <source>
        <dbReference type="EMBL" id="GAO97743.1"/>
    </source>
</evidence>
<evidence type="ECO:0000259" key="8">
    <source>
        <dbReference type="Pfam" id="PF00156"/>
    </source>
</evidence>
<gene>
    <name evidence="9" type="primary">gpt</name>
    <name evidence="9" type="ORF">Cva_00382</name>
</gene>